<evidence type="ECO:0000313" key="3">
    <source>
        <dbReference type="Proteomes" id="UP000237968"/>
    </source>
</evidence>
<evidence type="ECO:0000259" key="1">
    <source>
        <dbReference type="Pfam" id="PF01471"/>
    </source>
</evidence>
<organism evidence="2 3">
    <name type="scientific">Enhygromyxa salina</name>
    <dbReference type="NCBI Taxonomy" id="215803"/>
    <lineage>
        <taxon>Bacteria</taxon>
        <taxon>Pseudomonadati</taxon>
        <taxon>Myxococcota</taxon>
        <taxon>Polyangia</taxon>
        <taxon>Nannocystales</taxon>
        <taxon>Nannocystaceae</taxon>
        <taxon>Enhygromyxa</taxon>
    </lineage>
</organism>
<dbReference type="SUPFAM" id="SSF47090">
    <property type="entry name" value="PGBD-like"/>
    <property type="match status" value="1"/>
</dbReference>
<proteinExistence type="predicted"/>
<protein>
    <recommendedName>
        <fullName evidence="1">Peptidoglycan binding-like domain-containing protein</fullName>
    </recommendedName>
</protein>
<feature type="domain" description="Peptidoglycan binding-like" evidence="1">
    <location>
        <begin position="157"/>
        <end position="205"/>
    </location>
</feature>
<dbReference type="InterPro" id="IPR036365">
    <property type="entry name" value="PGBD-like_sf"/>
</dbReference>
<comment type="caution">
    <text evidence="2">The sequence shown here is derived from an EMBL/GenBank/DDBJ whole genome shotgun (WGS) entry which is preliminary data.</text>
</comment>
<gene>
    <name evidence="2" type="ORF">ENSA5_33190</name>
</gene>
<dbReference type="InterPro" id="IPR002477">
    <property type="entry name" value="Peptidoglycan-bd-like"/>
</dbReference>
<evidence type="ECO:0000313" key="2">
    <source>
        <dbReference type="EMBL" id="PRP97522.1"/>
    </source>
</evidence>
<name>A0A2S9XXE1_9BACT</name>
<accession>A0A2S9XXE1</accession>
<dbReference type="Pfam" id="PF01471">
    <property type="entry name" value="PG_binding_1"/>
    <property type="match status" value="1"/>
</dbReference>
<dbReference type="AlphaFoldDB" id="A0A2S9XXE1"/>
<keyword evidence="3" id="KW-1185">Reference proteome</keyword>
<sequence>MPTKHRAQPGESIDSIAYRYGHFPDRIWDHAQNLELRQTRESRTVLSEGDVVFVPDLEPKQVEVAVDRRHVFRRRGVPARIRLELLAEGKALGGVAWRIEVGNAPMREGETGADGLIETFLPPNVSRARLIWGDAESEVELQVGLLEPISSARGQLQRLANLGFPQAPSHVQLGPEGDRLRAALFEFQAATGLPSTGEMDDATLDYLARVHDAGEDFPE</sequence>
<dbReference type="EMBL" id="PVNK01000153">
    <property type="protein sequence ID" value="PRP97522.1"/>
    <property type="molecule type" value="Genomic_DNA"/>
</dbReference>
<dbReference type="Proteomes" id="UP000237968">
    <property type="component" value="Unassembled WGS sequence"/>
</dbReference>
<dbReference type="RefSeq" id="WP_181197831.1">
    <property type="nucleotide sequence ID" value="NZ_PVNK01000153.1"/>
</dbReference>
<reference evidence="2 3" key="1">
    <citation type="submission" date="2018-03" db="EMBL/GenBank/DDBJ databases">
        <title>Draft Genome Sequences of the Obligatory Marine Myxobacteria Enhygromyxa salina SWB005.</title>
        <authorList>
            <person name="Poehlein A."/>
            <person name="Moghaddam J.A."/>
            <person name="Harms H."/>
            <person name="Alanjari M."/>
            <person name="Koenig G.M."/>
            <person name="Daniel R."/>
            <person name="Schaeberle T.F."/>
        </authorList>
    </citation>
    <scope>NUCLEOTIDE SEQUENCE [LARGE SCALE GENOMIC DNA]</scope>
    <source>
        <strain evidence="2 3">SWB005</strain>
    </source>
</reference>